<dbReference type="CDD" id="cd04301">
    <property type="entry name" value="NAT_SF"/>
    <property type="match status" value="1"/>
</dbReference>
<comment type="caution">
    <text evidence="2">The sequence shown here is derived from an EMBL/GenBank/DDBJ whole genome shotgun (WGS) entry which is preliminary data.</text>
</comment>
<reference evidence="2 3" key="1">
    <citation type="journal article" date="2022" name="Arch. Microbiol.">
        <title>Paraburkholderia bengalensis sp. nov. isolated from roots of Oryza sativa, IR64.</title>
        <authorList>
            <person name="Nag P."/>
            <person name="Mondal N."/>
            <person name="Sarkar J."/>
            <person name="Das S."/>
        </authorList>
    </citation>
    <scope>NUCLEOTIDE SEQUENCE [LARGE SCALE GENOMIC DNA]</scope>
    <source>
        <strain evidence="2 3">IR64_4_BI</strain>
    </source>
</reference>
<sequence length="238" mass="25823">MTESQARPSTDGAHPLDRVVWNALDGKQRRLAIGDERARRLPPEIGPFAAIADTSASSFEALRALLDAHGPLSLVTSDELAVPPGFPVIRQATLLQMIWQGTTEPVTGYEYVELAQSDVPEMIALTTATQPGPFGPRTIELGTYIGARRQGRLAAMAGERMRLDGYTEISAVCVDPAFRGQGHASALMKTLIAAIRARSETPFLHVFTTNLNAISLYRTLGFVDRREMHLKVLGSAQA</sequence>
<keyword evidence="3" id="KW-1185">Reference proteome</keyword>
<proteinExistence type="predicted"/>
<organism evidence="2 3">
    <name type="scientific">Paraburkholderia bengalensis</name>
    <dbReference type="NCBI Taxonomy" id="2747562"/>
    <lineage>
        <taxon>Bacteria</taxon>
        <taxon>Pseudomonadati</taxon>
        <taxon>Pseudomonadota</taxon>
        <taxon>Betaproteobacteria</taxon>
        <taxon>Burkholderiales</taxon>
        <taxon>Burkholderiaceae</taxon>
        <taxon>Paraburkholderia</taxon>
    </lineage>
</organism>
<dbReference type="InterPro" id="IPR013653">
    <property type="entry name" value="GCN5-like_dom"/>
</dbReference>
<feature type="domain" description="N-acetyltransferase" evidence="1">
    <location>
        <begin position="109"/>
        <end position="238"/>
    </location>
</feature>
<dbReference type="PROSITE" id="PS51186">
    <property type="entry name" value="GNAT"/>
    <property type="match status" value="1"/>
</dbReference>
<dbReference type="Gene3D" id="3.40.630.30">
    <property type="match status" value="1"/>
</dbReference>
<evidence type="ECO:0000259" key="1">
    <source>
        <dbReference type="PROSITE" id="PS51186"/>
    </source>
</evidence>
<name>A0ABU8ISV3_9BURK</name>
<gene>
    <name evidence="2" type="ORF">H3V53_16100</name>
</gene>
<evidence type="ECO:0000313" key="2">
    <source>
        <dbReference type="EMBL" id="MEI5998675.1"/>
    </source>
</evidence>
<dbReference type="Proteomes" id="UP001386437">
    <property type="component" value="Unassembled WGS sequence"/>
</dbReference>
<dbReference type="SUPFAM" id="SSF55729">
    <property type="entry name" value="Acyl-CoA N-acyltransferases (Nat)"/>
    <property type="match status" value="1"/>
</dbReference>
<dbReference type="EMBL" id="JACFYJ010000023">
    <property type="protein sequence ID" value="MEI5998675.1"/>
    <property type="molecule type" value="Genomic_DNA"/>
</dbReference>
<evidence type="ECO:0000313" key="3">
    <source>
        <dbReference type="Proteomes" id="UP001386437"/>
    </source>
</evidence>
<dbReference type="InterPro" id="IPR016181">
    <property type="entry name" value="Acyl_CoA_acyltransferase"/>
</dbReference>
<dbReference type="InterPro" id="IPR000182">
    <property type="entry name" value="GNAT_dom"/>
</dbReference>
<protein>
    <submittedName>
        <fullName evidence="2">GNAT family N-acetyltransferase</fullName>
    </submittedName>
</protein>
<accession>A0ABU8ISV3</accession>
<dbReference type="Pfam" id="PF08445">
    <property type="entry name" value="FR47"/>
    <property type="match status" value="1"/>
</dbReference>
<dbReference type="RefSeq" id="WP_336598805.1">
    <property type="nucleotide sequence ID" value="NZ_JACFYJ010000023.1"/>
</dbReference>